<keyword evidence="1" id="KW-0150">Chloroplast</keyword>
<dbReference type="PROSITE" id="PS51257">
    <property type="entry name" value="PROKAR_LIPOPROTEIN"/>
    <property type="match status" value="1"/>
</dbReference>
<protein>
    <submittedName>
        <fullName evidence="1">Uncharacterized protein</fullName>
    </submittedName>
</protein>
<sequence>MKIKSKFFCFSSSFSSCSVRLVFLLIHQLFASFASKFGIFNCFGLVRALPRSGCAGKAEAQLKSQSEKLKHQSEEKEDCCSLHSATLLVPMRRQCAKAPK</sequence>
<geneLocation type="chloroplast" evidence="1"/>
<organism evidence="1">
    <name type="scientific">Pediastrum angulosum</name>
    <dbReference type="NCBI Taxonomy" id="271408"/>
    <lineage>
        <taxon>Eukaryota</taxon>
        <taxon>Viridiplantae</taxon>
        <taxon>Chlorophyta</taxon>
        <taxon>core chlorophytes</taxon>
        <taxon>Chlorophyceae</taxon>
        <taxon>CS clade</taxon>
        <taxon>Sphaeropleales</taxon>
        <taxon>Hydrodictyaceae</taxon>
        <taxon>Pediastrum</taxon>
    </lineage>
</organism>
<evidence type="ECO:0000313" key="1">
    <source>
        <dbReference type="EMBL" id="AWI68267.1"/>
    </source>
</evidence>
<accession>A0A2U8GHV8</accession>
<dbReference type="EMBL" id="MF276978">
    <property type="protein sequence ID" value="AWI68267.1"/>
    <property type="molecule type" value="Genomic_DNA"/>
</dbReference>
<reference evidence="1" key="1">
    <citation type="journal article" date="2018" name="Am. J. Bot.">
        <title>Organellar phylogenomics inform systematics in the green algal family Hydrodictyaceae (Chlorophyceae) and provide clues to the complex evolutionary history of plastid genomes in the green algal tree of life.</title>
        <authorList>
            <person name="McManus H.A."/>
            <person name="Fucikova K."/>
            <person name="Lewis P.O."/>
            <person name="Lewis L.A."/>
            <person name="Karol K.G."/>
        </authorList>
    </citation>
    <scope>NUCLEOTIDE SEQUENCE</scope>
</reference>
<dbReference type="AlphaFoldDB" id="A0A2U8GHV8"/>
<proteinExistence type="predicted"/>
<keyword evidence="1" id="KW-0934">Plastid</keyword>
<name>A0A2U8GHV8_9CHLO</name>